<dbReference type="Gene3D" id="3.30.40.10">
    <property type="entry name" value="Zinc/RING finger domain, C3HC4 (zinc finger)"/>
    <property type="match status" value="1"/>
</dbReference>
<dbReference type="Proteomes" id="UP000654075">
    <property type="component" value="Unassembled WGS sequence"/>
</dbReference>
<dbReference type="Pfam" id="PF13920">
    <property type="entry name" value="zf-C3HC4_3"/>
    <property type="match status" value="1"/>
</dbReference>
<organism evidence="4 5">
    <name type="scientific">Polarella glacialis</name>
    <name type="common">Dinoflagellate</name>
    <dbReference type="NCBI Taxonomy" id="89957"/>
    <lineage>
        <taxon>Eukaryota</taxon>
        <taxon>Sar</taxon>
        <taxon>Alveolata</taxon>
        <taxon>Dinophyceae</taxon>
        <taxon>Suessiales</taxon>
        <taxon>Suessiaceae</taxon>
        <taxon>Polarella</taxon>
    </lineage>
</organism>
<dbReference type="EMBL" id="CAJNNV010003928">
    <property type="protein sequence ID" value="CAE8589860.1"/>
    <property type="molecule type" value="Genomic_DNA"/>
</dbReference>
<dbReference type="InterPro" id="IPR001841">
    <property type="entry name" value="Znf_RING"/>
</dbReference>
<evidence type="ECO:0000313" key="4">
    <source>
        <dbReference type="EMBL" id="CAE8589860.1"/>
    </source>
</evidence>
<dbReference type="SUPFAM" id="SSF57850">
    <property type="entry name" value="RING/U-box"/>
    <property type="match status" value="1"/>
</dbReference>
<dbReference type="GO" id="GO:0061630">
    <property type="term" value="F:ubiquitin protein ligase activity"/>
    <property type="evidence" value="ECO:0007669"/>
    <property type="project" value="UniProtKB-EC"/>
</dbReference>
<evidence type="ECO:0000259" key="3">
    <source>
        <dbReference type="PROSITE" id="PS50089"/>
    </source>
</evidence>
<dbReference type="SMART" id="SM00184">
    <property type="entry name" value="RING"/>
    <property type="match status" value="1"/>
</dbReference>
<keyword evidence="1" id="KW-0863">Zinc-finger</keyword>
<evidence type="ECO:0000256" key="1">
    <source>
        <dbReference type="PROSITE-ProRule" id="PRU00175"/>
    </source>
</evidence>
<name>A0A813DMF5_POLGL</name>
<dbReference type="PANTHER" id="PTHR22996:SF0">
    <property type="entry name" value="RE60872P-RELATED"/>
    <property type="match status" value="1"/>
</dbReference>
<dbReference type="GO" id="GO:0008270">
    <property type="term" value="F:zinc ion binding"/>
    <property type="evidence" value="ECO:0007669"/>
    <property type="project" value="UniProtKB-KW"/>
</dbReference>
<dbReference type="PROSITE" id="PS50089">
    <property type="entry name" value="ZF_RING_2"/>
    <property type="match status" value="1"/>
</dbReference>
<dbReference type="InterPro" id="IPR013083">
    <property type="entry name" value="Znf_RING/FYVE/PHD"/>
</dbReference>
<accession>A0A813DMF5</accession>
<reference evidence="4" key="1">
    <citation type="submission" date="2021-02" db="EMBL/GenBank/DDBJ databases">
        <authorList>
            <person name="Dougan E. K."/>
            <person name="Rhodes N."/>
            <person name="Thang M."/>
            <person name="Chan C."/>
        </authorList>
    </citation>
    <scope>NUCLEOTIDE SEQUENCE</scope>
</reference>
<feature type="compositionally biased region" description="Polar residues" evidence="2">
    <location>
        <begin position="329"/>
        <end position="362"/>
    </location>
</feature>
<comment type="caution">
    <text evidence="4">The sequence shown here is derived from an EMBL/GenBank/DDBJ whole genome shotgun (WGS) entry which is preliminary data.</text>
</comment>
<keyword evidence="1" id="KW-0479">Metal-binding</keyword>
<sequence length="362" mass="39203">NLLGLEPTAQPDLRKSQVFKNPLHVRGRSVHLSCSTSPDGQKQWQVFFIFDALVACEVLVYVGLGCGVEVRQLLSPEGESPPVADVVVAWSPPGEGGCGGSRWVSKPMHFKEGLNQEYRDELDLGDFVRGGEDPDGGQRARLRSQGFCIELRAVKSGQDSRRESSFSDLSLAAGQNSGTESEELSAASNRWASAAEWTTGRFERRDCIQGNLAHLIDDDEPSISVSAEAVEAKIIAQSVRLPDAGLAPCYTMHEVFGADSGGAAILSQDCVICMSEVRDTAVLPCRHMCLCGGCAETMRSRVQYRSYRCPICRERVSSLLQVRQAMPRSASTASLSRGSRSGHTTPRTGGQRPPSQTRDVGN</sequence>
<protein>
    <recommendedName>
        <fullName evidence="3">RING-type domain-containing protein</fullName>
    </recommendedName>
</protein>
<evidence type="ECO:0000256" key="2">
    <source>
        <dbReference type="SAM" id="MobiDB-lite"/>
    </source>
</evidence>
<dbReference type="InterPro" id="IPR045194">
    <property type="entry name" value="MGRN1/RNF157-like"/>
</dbReference>
<keyword evidence="5" id="KW-1185">Reference proteome</keyword>
<feature type="region of interest" description="Disordered" evidence="2">
    <location>
        <begin position="328"/>
        <end position="362"/>
    </location>
</feature>
<dbReference type="PANTHER" id="PTHR22996">
    <property type="entry name" value="MAHOGUNIN"/>
    <property type="match status" value="1"/>
</dbReference>
<evidence type="ECO:0000313" key="5">
    <source>
        <dbReference type="Proteomes" id="UP000654075"/>
    </source>
</evidence>
<gene>
    <name evidence="4" type="ORF">PGLA1383_LOCUS8590</name>
</gene>
<dbReference type="GO" id="GO:0016567">
    <property type="term" value="P:protein ubiquitination"/>
    <property type="evidence" value="ECO:0007669"/>
    <property type="project" value="TreeGrafter"/>
</dbReference>
<feature type="domain" description="RING-type" evidence="3">
    <location>
        <begin position="270"/>
        <end position="313"/>
    </location>
</feature>
<dbReference type="OrthoDB" id="10261999at2759"/>
<feature type="non-terminal residue" evidence="4">
    <location>
        <position position="362"/>
    </location>
</feature>
<feature type="region of interest" description="Disordered" evidence="2">
    <location>
        <begin position="165"/>
        <end position="187"/>
    </location>
</feature>
<keyword evidence="1" id="KW-0862">Zinc</keyword>
<dbReference type="AlphaFoldDB" id="A0A813DMF5"/>
<proteinExistence type="predicted"/>